<keyword evidence="1" id="KW-1133">Transmembrane helix</keyword>
<feature type="transmembrane region" description="Helical" evidence="1">
    <location>
        <begin position="93"/>
        <end position="114"/>
    </location>
</feature>
<proteinExistence type="predicted"/>
<gene>
    <name evidence="2" type="ORF">QYE76_038061</name>
</gene>
<evidence type="ECO:0000313" key="3">
    <source>
        <dbReference type="Proteomes" id="UP001231189"/>
    </source>
</evidence>
<protein>
    <submittedName>
        <fullName evidence="2">Uncharacterized protein</fullName>
    </submittedName>
</protein>
<keyword evidence="1" id="KW-0472">Membrane</keyword>
<dbReference type="EMBL" id="JAUUTY010000002">
    <property type="protein sequence ID" value="KAK1677213.1"/>
    <property type="molecule type" value="Genomic_DNA"/>
</dbReference>
<feature type="transmembrane region" description="Helical" evidence="1">
    <location>
        <begin position="126"/>
        <end position="144"/>
    </location>
</feature>
<evidence type="ECO:0000313" key="2">
    <source>
        <dbReference type="EMBL" id="KAK1677213.1"/>
    </source>
</evidence>
<reference evidence="2" key="1">
    <citation type="submission" date="2023-07" db="EMBL/GenBank/DDBJ databases">
        <title>A chromosome-level genome assembly of Lolium multiflorum.</title>
        <authorList>
            <person name="Chen Y."/>
            <person name="Copetti D."/>
            <person name="Kolliker R."/>
            <person name="Studer B."/>
        </authorList>
    </citation>
    <scope>NUCLEOTIDE SEQUENCE</scope>
    <source>
        <strain evidence="2">02402/16</strain>
        <tissue evidence="2">Leaf</tissue>
    </source>
</reference>
<organism evidence="2 3">
    <name type="scientific">Lolium multiflorum</name>
    <name type="common">Italian ryegrass</name>
    <name type="synonym">Lolium perenne subsp. multiflorum</name>
    <dbReference type="NCBI Taxonomy" id="4521"/>
    <lineage>
        <taxon>Eukaryota</taxon>
        <taxon>Viridiplantae</taxon>
        <taxon>Streptophyta</taxon>
        <taxon>Embryophyta</taxon>
        <taxon>Tracheophyta</taxon>
        <taxon>Spermatophyta</taxon>
        <taxon>Magnoliopsida</taxon>
        <taxon>Liliopsida</taxon>
        <taxon>Poales</taxon>
        <taxon>Poaceae</taxon>
        <taxon>BOP clade</taxon>
        <taxon>Pooideae</taxon>
        <taxon>Poodae</taxon>
        <taxon>Poeae</taxon>
        <taxon>Poeae Chloroplast Group 2 (Poeae type)</taxon>
        <taxon>Loliodinae</taxon>
        <taxon>Loliinae</taxon>
        <taxon>Lolium</taxon>
    </lineage>
</organism>
<keyword evidence="1" id="KW-0812">Transmembrane</keyword>
<dbReference type="AlphaFoldDB" id="A0AAD8T8U6"/>
<accession>A0AAD8T8U6</accession>
<evidence type="ECO:0000256" key="1">
    <source>
        <dbReference type="SAM" id="Phobius"/>
    </source>
</evidence>
<feature type="transmembrane region" description="Helical" evidence="1">
    <location>
        <begin position="42"/>
        <end position="60"/>
    </location>
</feature>
<sequence>METNASPHPPPWWLAATSCSLPSGGFLHWTAFLFLSTCSLEVLLSAVSAEFLAVLVCLALRRLLVSRPNGTINGNADTPLLDRPADPRPAVRVGARSIVAMAASTILAAFYAVMSSLAATGGGWEAAFLALQCAAHLAAAALVANERRCCAPRTVSNKPCPARW</sequence>
<name>A0AAD8T8U6_LOLMU</name>
<keyword evidence="3" id="KW-1185">Reference proteome</keyword>
<comment type="caution">
    <text evidence="2">The sequence shown here is derived from an EMBL/GenBank/DDBJ whole genome shotgun (WGS) entry which is preliminary data.</text>
</comment>
<dbReference type="Proteomes" id="UP001231189">
    <property type="component" value="Unassembled WGS sequence"/>
</dbReference>